<keyword evidence="4 7" id="KW-0472">Membrane</keyword>
<evidence type="ECO:0000256" key="7">
    <source>
        <dbReference type="SAM" id="Phobius"/>
    </source>
</evidence>
<feature type="region of interest" description="Disordered" evidence="6">
    <location>
        <begin position="441"/>
        <end position="464"/>
    </location>
</feature>
<accession>A0AAD6IQ19</accession>
<keyword evidence="2 7" id="KW-0812">Transmembrane</keyword>
<evidence type="ECO:0000256" key="2">
    <source>
        <dbReference type="ARBA" id="ARBA00022692"/>
    </source>
</evidence>
<feature type="domain" description="Rhodopsin" evidence="8">
    <location>
        <begin position="25"/>
        <end position="265"/>
    </location>
</feature>
<keyword evidence="3 7" id="KW-1133">Transmembrane helix</keyword>
<feature type="transmembrane region" description="Helical" evidence="7">
    <location>
        <begin position="210"/>
        <end position="232"/>
    </location>
</feature>
<dbReference type="AlphaFoldDB" id="A0AAD6IQ19"/>
<dbReference type="Pfam" id="PF20684">
    <property type="entry name" value="Fung_rhodopsin"/>
    <property type="match status" value="1"/>
</dbReference>
<feature type="compositionally biased region" description="Polar residues" evidence="6">
    <location>
        <begin position="357"/>
        <end position="378"/>
    </location>
</feature>
<evidence type="ECO:0000256" key="4">
    <source>
        <dbReference type="ARBA" id="ARBA00023136"/>
    </source>
</evidence>
<name>A0AAD6IQ19_DREDA</name>
<evidence type="ECO:0000313" key="10">
    <source>
        <dbReference type="Proteomes" id="UP001221413"/>
    </source>
</evidence>
<reference evidence="9" key="1">
    <citation type="submission" date="2023-01" db="EMBL/GenBank/DDBJ databases">
        <title>The chitinases involved in constricting ring structure development in the nematode-trapping fungus Drechslerella dactyloides.</title>
        <authorList>
            <person name="Wang R."/>
            <person name="Zhang L."/>
            <person name="Tang P."/>
            <person name="Li S."/>
            <person name="Liang L."/>
        </authorList>
    </citation>
    <scope>NUCLEOTIDE SEQUENCE</scope>
    <source>
        <strain evidence="9">YMF1.00031</strain>
    </source>
</reference>
<evidence type="ECO:0000256" key="3">
    <source>
        <dbReference type="ARBA" id="ARBA00022989"/>
    </source>
</evidence>
<feature type="region of interest" description="Disordered" evidence="6">
    <location>
        <begin position="272"/>
        <end position="297"/>
    </location>
</feature>
<keyword evidence="10" id="KW-1185">Reference proteome</keyword>
<comment type="caution">
    <text evidence="9">The sequence shown here is derived from an EMBL/GenBank/DDBJ whole genome shotgun (WGS) entry which is preliminary data.</text>
</comment>
<gene>
    <name evidence="9" type="ORF">Dda_8851</name>
</gene>
<comment type="subcellular location">
    <subcellularLocation>
        <location evidence="1">Membrane</location>
        <topology evidence="1">Multi-pass membrane protein</topology>
    </subcellularLocation>
</comment>
<feature type="compositionally biased region" description="Low complexity" evidence="6">
    <location>
        <begin position="379"/>
        <end position="390"/>
    </location>
</feature>
<feature type="transmembrane region" description="Helical" evidence="7">
    <location>
        <begin position="176"/>
        <end position="198"/>
    </location>
</feature>
<feature type="transmembrane region" description="Helical" evidence="7">
    <location>
        <begin position="128"/>
        <end position="150"/>
    </location>
</feature>
<dbReference type="PANTHER" id="PTHR33048">
    <property type="entry name" value="PTH11-LIKE INTEGRAL MEMBRANE PROTEIN (AFU_ORTHOLOGUE AFUA_5G11245)"/>
    <property type="match status" value="1"/>
</dbReference>
<sequence>MGVSGAAAIAVEWTAFAVSFPFVGLRMFVRYQAGRLGSSDLIVLFTWLMFLAKTTCDNELWRRGLYRDNLAWKDDWSDAFPDPDARIPVMKISYASYFPYLLQLWGVKFSLIALYYNYITFRSPRLQVALHCVSAYTAVTLIVSIALQLLQCVPISKNWSADEADRQQCMDRTVPYLIPVIFHISSDFALFVIPFLFLKSFRLRIPQPQHACVVALFVLGGASIAVSIGRFVARGSDAKITTLAVWTAIEMKMGIIVICLAAVAAINSNRKRRQGSIPLPPGNNDTSDSGKEEETVKSWFSVRSRSASKTSENMFRGSTDHLELELESPIQKSQPQPPPPSHRRSSRISHTGRFLSRISQSSREGLNNVAQTPGSSYDSVSPLSSTPPTVNLGRKLSQDRAYPQSEFRVEESLRQNNGNVQESVNALRDDILRSISFAYDEESYNHDHHTHAQPRKLSKDATWR</sequence>
<evidence type="ECO:0000256" key="5">
    <source>
        <dbReference type="ARBA" id="ARBA00038359"/>
    </source>
</evidence>
<proteinExistence type="inferred from homology"/>
<comment type="similarity">
    <text evidence="5">Belongs to the SAT4 family.</text>
</comment>
<protein>
    <recommendedName>
        <fullName evidence="8">Rhodopsin domain-containing protein</fullName>
    </recommendedName>
</protein>
<feature type="transmembrane region" description="Helical" evidence="7">
    <location>
        <begin position="244"/>
        <end position="266"/>
    </location>
</feature>
<evidence type="ECO:0000256" key="1">
    <source>
        <dbReference type="ARBA" id="ARBA00004141"/>
    </source>
</evidence>
<evidence type="ECO:0000256" key="6">
    <source>
        <dbReference type="SAM" id="MobiDB-lite"/>
    </source>
</evidence>
<organism evidence="9 10">
    <name type="scientific">Drechslerella dactyloides</name>
    <name type="common">Nematode-trapping fungus</name>
    <name type="synonym">Arthrobotrys dactyloides</name>
    <dbReference type="NCBI Taxonomy" id="74499"/>
    <lineage>
        <taxon>Eukaryota</taxon>
        <taxon>Fungi</taxon>
        <taxon>Dikarya</taxon>
        <taxon>Ascomycota</taxon>
        <taxon>Pezizomycotina</taxon>
        <taxon>Orbiliomycetes</taxon>
        <taxon>Orbiliales</taxon>
        <taxon>Orbiliaceae</taxon>
        <taxon>Drechslerella</taxon>
    </lineage>
</organism>
<evidence type="ECO:0000313" key="9">
    <source>
        <dbReference type="EMBL" id="KAJ6256353.1"/>
    </source>
</evidence>
<dbReference type="EMBL" id="JAQGDS010000013">
    <property type="protein sequence ID" value="KAJ6256353.1"/>
    <property type="molecule type" value="Genomic_DNA"/>
</dbReference>
<feature type="region of interest" description="Disordered" evidence="6">
    <location>
        <begin position="327"/>
        <end position="396"/>
    </location>
</feature>
<dbReference type="InterPro" id="IPR049326">
    <property type="entry name" value="Rhodopsin_dom_fungi"/>
</dbReference>
<dbReference type="Proteomes" id="UP001221413">
    <property type="component" value="Unassembled WGS sequence"/>
</dbReference>
<feature type="transmembrane region" description="Helical" evidence="7">
    <location>
        <begin position="97"/>
        <end position="116"/>
    </location>
</feature>
<evidence type="ECO:0000259" key="8">
    <source>
        <dbReference type="Pfam" id="PF20684"/>
    </source>
</evidence>
<feature type="transmembrane region" description="Helical" evidence="7">
    <location>
        <begin position="6"/>
        <end position="29"/>
    </location>
</feature>
<dbReference type="PANTHER" id="PTHR33048:SF92">
    <property type="entry name" value="INTEGRAL MEMBRANE PROTEIN"/>
    <property type="match status" value="1"/>
</dbReference>
<dbReference type="GO" id="GO:0016020">
    <property type="term" value="C:membrane"/>
    <property type="evidence" value="ECO:0007669"/>
    <property type="project" value="UniProtKB-SubCell"/>
</dbReference>
<dbReference type="InterPro" id="IPR052337">
    <property type="entry name" value="SAT4-like"/>
</dbReference>